<protein>
    <submittedName>
        <fullName evidence="1">Uncharacterized protein</fullName>
    </submittedName>
</protein>
<dbReference type="KEGG" id="clg:Calag_1192"/>
<dbReference type="Proteomes" id="UP000010469">
    <property type="component" value="Chromosome"/>
</dbReference>
<dbReference type="InParanoid" id="L0ACN8"/>
<accession>L0ACN8</accession>
<gene>
    <name evidence="1" type="ordered locus">Calag_1192</name>
</gene>
<sequence length="149" mass="16808">MFRYVRSYYAIPYILLKIRITFSDNGVDSGRGVNLNTILVISSNIFGDGNSLKAAFKAADILRHEYSTTVFVEVVNSLNSLEVFNEMPKIRIGNNELVIEDNEDIDHIVNKIVDLVLENISVGSLNNVNDNIEIFSKNEPESYMGVFIE</sequence>
<evidence type="ECO:0000313" key="2">
    <source>
        <dbReference type="Proteomes" id="UP000010469"/>
    </source>
</evidence>
<name>L0ACN8_CALLD</name>
<dbReference type="STRING" id="1056495.Calag_1192"/>
<dbReference type="HOGENOM" id="CLU_1745461_0_0_2"/>
<dbReference type="EMBL" id="CP003378">
    <property type="protein sequence ID" value="AFZ70912.1"/>
    <property type="molecule type" value="Genomic_DNA"/>
</dbReference>
<organism evidence="1 2">
    <name type="scientific">Caldisphaera lagunensis (strain DSM 15908 / JCM 11604 / ANMR 0165 / IC-154)</name>
    <dbReference type="NCBI Taxonomy" id="1056495"/>
    <lineage>
        <taxon>Archaea</taxon>
        <taxon>Thermoproteota</taxon>
        <taxon>Thermoprotei</taxon>
        <taxon>Acidilobales</taxon>
        <taxon>Caldisphaeraceae</taxon>
        <taxon>Caldisphaera</taxon>
    </lineage>
</organism>
<dbReference type="eggNOG" id="arCOG13729">
    <property type="taxonomic scope" value="Archaea"/>
</dbReference>
<reference evidence="2" key="1">
    <citation type="submission" date="2012-03" db="EMBL/GenBank/DDBJ databases">
        <title>Complete genome of Caldisphaera lagunensis DSM 15908.</title>
        <authorList>
            <person name="Lucas S."/>
            <person name="Copeland A."/>
            <person name="Lapidus A."/>
            <person name="Glavina del Rio T."/>
            <person name="Dalin E."/>
            <person name="Tice H."/>
            <person name="Bruce D."/>
            <person name="Goodwin L."/>
            <person name="Pitluck S."/>
            <person name="Peters L."/>
            <person name="Mikhailova N."/>
            <person name="Teshima H."/>
            <person name="Kyrpides N."/>
            <person name="Mavromatis K."/>
            <person name="Ivanova N."/>
            <person name="Brettin T."/>
            <person name="Detter J.C."/>
            <person name="Han C."/>
            <person name="Larimer F."/>
            <person name="Land M."/>
            <person name="Hauser L."/>
            <person name="Markowitz V."/>
            <person name="Cheng J.-F."/>
            <person name="Hugenholtz P."/>
            <person name="Woyke T."/>
            <person name="Wu D."/>
            <person name="Spring S."/>
            <person name="Schroeder M."/>
            <person name="Brambilla E."/>
            <person name="Klenk H.-P."/>
            <person name="Eisen J.A."/>
        </authorList>
    </citation>
    <scope>NUCLEOTIDE SEQUENCE [LARGE SCALE GENOMIC DNA]</scope>
    <source>
        <strain evidence="2">DSM 15908 / JCM 11604 / IC-154</strain>
    </source>
</reference>
<proteinExistence type="predicted"/>
<evidence type="ECO:0000313" key="1">
    <source>
        <dbReference type="EMBL" id="AFZ70912.1"/>
    </source>
</evidence>
<dbReference type="AlphaFoldDB" id="L0ACN8"/>
<keyword evidence="2" id="KW-1185">Reference proteome</keyword>